<evidence type="ECO:0000313" key="3">
    <source>
        <dbReference type="Proteomes" id="UP000664940"/>
    </source>
</evidence>
<accession>A0A834DF12</accession>
<feature type="transmembrane region" description="Helical" evidence="1">
    <location>
        <begin position="71"/>
        <end position="92"/>
    </location>
</feature>
<protein>
    <submittedName>
        <fullName evidence="2">Uncharacterized protein</fullName>
    </submittedName>
</protein>
<keyword evidence="1" id="KW-0472">Membrane</keyword>
<organism evidence="2 3">
    <name type="scientific">Phyllostomus discolor</name>
    <name type="common">pale spear-nosed bat</name>
    <dbReference type="NCBI Taxonomy" id="89673"/>
    <lineage>
        <taxon>Eukaryota</taxon>
        <taxon>Metazoa</taxon>
        <taxon>Chordata</taxon>
        <taxon>Craniata</taxon>
        <taxon>Vertebrata</taxon>
        <taxon>Euteleostomi</taxon>
        <taxon>Mammalia</taxon>
        <taxon>Eutheria</taxon>
        <taxon>Laurasiatheria</taxon>
        <taxon>Chiroptera</taxon>
        <taxon>Yangochiroptera</taxon>
        <taxon>Phyllostomidae</taxon>
        <taxon>Phyllostominae</taxon>
        <taxon>Phyllostomus</taxon>
    </lineage>
</organism>
<dbReference type="Proteomes" id="UP000664940">
    <property type="component" value="Unassembled WGS sequence"/>
</dbReference>
<sequence length="136" mass="15303">MCVCVYVCFLSPPFNTLFSVSIFSVKKPEALPLGTVYASQLHSQNELSSRPQRAQNGQPFRSHMTDTGSWYISYLRNSFAFSILSIFFLVSLSRSYNFIIRPQISISAAGRLAEQAARTSEVRERGQVQPGLWNLS</sequence>
<gene>
    <name evidence="2" type="ORF">HJG60_009123</name>
</gene>
<comment type="caution">
    <text evidence="2">The sequence shown here is derived from an EMBL/GenBank/DDBJ whole genome shotgun (WGS) entry which is preliminary data.</text>
</comment>
<keyword evidence="1" id="KW-1133">Transmembrane helix</keyword>
<evidence type="ECO:0000256" key="1">
    <source>
        <dbReference type="SAM" id="Phobius"/>
    </source>
</evidence>
<proteinExistence type="predicted"/>
<keyword evidence="1" id="KW-0812">Transmembrane</keyword>
<reference evidence="2 3" key="1">
    <citation type="journal article" date="2020" name="Nature">
        <title>Six reference-quality genomes reveal evolution of bat adaptations.</title>
        <authorList>
            <person name="Jebb D."/>
            <person name="Huang Z."/>
            <person name="Pippel M."/>
            <person name="Hughes G.M."/>
            <person name="Lavrichenko K."/>
            <person name="Devanna P."/>
            <person name="Winkler S."/>
            <person name="Jermiin L.S."/>
            <person name="Skirmuntt E.C."/>
            <person name="Katzourakis A."/>
            <person name="Burkitt-Gray L."/>
            <person name="Ray D.A."/>
            <person name="Sullivan K.A.M."/>
            <person name="Roscito J.G."/>
            <person name="Kirilenko B.M."/>
            <person name="Davalos L.M."/>
            <person name="Corthals A.P."/>
            <person name="Power M.L."/>
            <person name="Jones G."/>
            <person name="Ransome R.D."/>
            <person name="Dechmann D.K.N."/>
            <person name="Locatelli A.G."/>
            <person name="Puechmaille S.J."/>
            <person name="Fedrigo O."/>
            <person name="Jarvis E.D."/>
            <person name="Hiller M."/>
            <person name="Vernes S.C."/>
            <person name="Myers E.W."/>
            <person name="Teeling E.C."/>
        </authorList>
    </citation>
    <scope>NUCLEOTIDE SEQUENCE [LARGE SCALE GENOMIC DNA]</scope>
    <source>
        <strain evidence="2">Bat1K_MPI-CBG_1</strain>
    </source>
</reference>
<dbReference type="EMBL" id="JABVXQ010000014">
    <property type="protein sequence ID" value="KAF6078246.1"/>
    <property type="molecule type" value="Genomic_DNA"/>
</dbReference>
<evidence type="ECO:0000313" key="2">
    <source>
        <dbReference type="EMBL" id="KAF6078246.1"/>
    </source>
</evidence>
<dbReference type="AlphaFoldDB" id="A0A834DF12"/>
<name>A0A834DF12_9CHIR</name>